<evidence type="ECO:0008006" key="4">
    <source>
        <dbReference type="Google" id="ProtNLM"/>
    </source>
</evidence>
<reference evidence="2 3" key="1">
    <citation type="submission" date="2017-02" db="EMBL/GenBank/DDBJ databases">
        <authorList>
            <person name="Peterson S.W."/>
        </authorList>
    </citation>
    <scope>NUCLEOTIDE SEQUENCE [LARGE SCALE GENOMIC DNA]</scope>
    <source>
        <strain evidence="2">C6</strain>
    </source>
</reference>
<evidence type="ECO:0000313" key="2">
    <source>
        <dbReference type="EMBL" id="SJX20985.1"/>
    </source>
</evidence>
<feature type="signal peptide" evidence="1">
    <location>
        <begin position="1"/>
        <end position="23"/>
    </location>
</feature>
<evidence type="ECO:0000256" key="1">
    <source>
        <dbReference type="SAM" id="SignalP"/>
    </source>
</evidence>
<accession>A0A1R7Q9S4</accession>
<proteinExistence type="predicted"/>
<dbReference type="Proteomes" id="UP000196240">
    <property type="component" value="Unassembled WGS sequence"/>
</dbReference>
<feature type="chain" id="PRO_5035251315" description="Peptide signal" evidence="1">
    <location>
        <begin position="24"/>
        <end position="171"/>
    </location>
</feature>
<organism evidence="2 3">
    <name type="scientific">Acinetobacter johnsonii</name>
    <dbReference type="NCBI Taxonomy" id="40214"/>
    <lineage>
        <taxon>Bacteria</taxon>
        <taxon>Pseudomonadati</taxon>
        <taxon>Pseudomonadota</taxon>
        <taxon>Gammaproteobacteria</taxon>
        <taxon>Moraxellales</taxon>
        <taxon>Moraxellaceae</taxon>
        <taxon>Acinetobacter</taxon>
    </lineage>
</organism>
<gene>
    <name evidence="2" type="ORF">ACNJC6_00586</name>
</gene>
<protein>
    <recommendedName>
        <fullName evidence="4">Peptide signal</fullName>
    </recommendedName>
</protein>
<sequence length="171" mass="19036" precursor="true">MKFLNSLPVFCCVLLFMPTLLQANGEIVSLPTFKTMAESELRAETGVIPYQQDENIRKALQHRIVQLQDDAQSFVVDPTITQNIDILPPAVTADLNSVPPLLREHVLNIAAGLQSSNPTEGLYIMLQPFGIDRNATNVQIAREQISIGQIDRNFMQGIQQNSQQPRIAPTK</sequence>
<dbReference type="AlphaFoldDB" id="A0A1R7Q9S4"/>
<dbReference type="RefSeq" id="WP_005400963.1">
    <property type="nucleotide sequence ID" value="NZ_CP068206.1"/>
</dbReference>
<dbReference type="EMBL" id="FUUY01000002">
    <property type="protein sequence ID" value="SJX20985.1"/>
    <property type="molecule type" value="Genomic_DNA"/>
</dbReference>
<keyword evidence="1" id="KW-0732">Signal</keyword>
<name>A0A1R7Q9S4_ACIJO</name>
<evidence type="ECO:0000313" key="3">
    <source>
        <dbReference type="Proteomes" id="UP000196240"/>
    </source>
</evidence>